<accession>A0A4R0YP46</accession>
<keyword evidence="2" id="KW-1185">Reference proteome</keyword>
<protein>
    <submittedName>
        <fullName evidence="1">Uncharacterized protein</fullName>
    </submittedName>
</protein>
<dbReference type="RefSeq" id="WP_131409022.1">
    <property type="nucleotide sequence ID" value="NZ_SJTG01000002.1"/>
</dbReference>
<dbReference type="PROSITE" id="PS51257">
    <property type="entry name" value="PROKAR_LIPOPROTEIN"/>
    <property type="match status" value="1"/>
</dbReference>
<evidence type="ECO:0000313" key="2">
    <source>
        <dbReference type="Proteomes" id="UP000291822"/>
    </source>
</evidence>
<name>A0A4R0YP46_9GAMM</name>
<dbReference type="AlphaFoldDB" id="A0A4R0YP46"/>
<evidence type="ECO:0000313" key="1">
    <source>
        <dbReference type="EMBL" id="TCI10729.1"/>
    </source>
</evidence>
<reference evidence="1 2" key="1">
    <citation type="submission" date="2019-02" db="EMBL/GenBank/DDBJ databases">
        <title>Dyella amyloliquefaciens sp. nov., isolated from forest soil.</title>
        <authorList>
            <person name="Gao Z.-H."/>
            <person name="Qiu L.-H."/>
        </authorList>
    </citation>
    <scope>NUCLEOTIDE SEQUENCE [LARGE SCALE GENOMIC DNA]</scope>
    <source>
        <strain evidence="1 2">KACC 12747</strain>
    </source>
</reference>
<gene>
    <name evidence="1" type="ORF">EZM97_17920</name>
</gene>
<dbReference type="Proteomes" id="UP000291822">
    <property type="component" value="Unassembled WGS sequence"/>
</dbReference>
<dbReference type="EMBL" id="SJTG01000002">
    <property type="protein sequence ID" value="TCI10729.1"/>
    <property type="molecule type" value="Genomic_DNA"/>
</dbReference>
<proteinExistence type="predicted"/>
<sequence>MDKLILLFYVLLALAGCDHGRTVVTHSIVDGEDVIDSQIQIVGDLASFRCLRSKTGVCHYTVLPHSCAVTGTGCKRPLSTFSMREGDSLMVTTLPVDFRSCVTSRLAAPDECAEQMATAARATP</sequence>
<organism evidence="1 2">
    <name type="scientific">Dyella soli</name>
    <dbReference type="NCBI Taxonomy" id="522319"/>
    <lineage>
        <taxon>Bacteria</taxon>
        <taxon>Pseudomonadati</taxon>
        <taxon>Pseudomonadota</taxon>
        <taxon>Gammaproteobacteria</taxon>
        <taxon>Lysobacterales</taxon>
        <taxon>Rhodanobacteraceae</taxon>
        <taxon>Dyella</taxon>
    </lineage>
</organism>
<comment type="caution">
    <text evidence="1">The sequence shown here is derived from an EMBL/GenBank/DDBJ whole genome shotgun (WGS) entry which is preliminary data.</text>
</comment>